<dbReference type="InterPro" id="IPR012337">
    <property type="entry name" value="RNaseH-like_sf"/>
</dbReference>
<comment type="function">
    <text evidence="1">Involved in the transposition of the insertion sequence.</text>
</comment>
<name>A0ABT8IY24_9MICO</name>
<evidence type="ECO:0000259" key="2">
    <source>
        <dbReference type="PROSITE" id="PS50994"/>
    </source>
</evidence>
<dbReference type="Proteomes" id="UP001174210">
    <property type="component" value="Unassembled WGS sequence"/>
</dbReference>
<dbReference type="PROSITE" id="PS50994">
    <property type="entry name" value="INTEGRASE"/>
    <property type="match status" value="1"/>
</dbReference>
<dbReference type="EMBL" id="JAROCB010000003">
    <property type="protein sequence ID" value="MDN4597714.1"/>
    <property type="molecule type" value="Genomic_DNA"/>
</dbReference>
<dbReference type="InterPro" id="IPR001584">
    <property type="entry name" value="Integrase_cat-core"/>
</dbReference>
<dbReference type="Pfam" id="PF00665">
    <property type="entry name" value="rve"/>
    <property type="match status" value="1"/>
</dbReference>
<proteinExistence type="predicted"/>
<accession>A0ABT8IY24</accession>
<dbReference type="PANTHER" id="PTHR46889">
    <property type="entry name" value="TRANSPOSASE INSF FOR INSERTION SEQUENCE IS3B-RELATED"/>
    <property type="match status" value="1"/>
</dbReference>
<dbReference type="Pfam" id="PF13276">
    <property type="entry name" value="HTH_21"/>
    <property type="match status" value="1"/>
</dbReference>
<dbReference type="SUPFAM" id="SSF53098">
    <property type="entry name" value="Ribonuclease H-like"/>
    <property type="match status" value="1"/>
</dbReference>
<dbReference type="InterPro" id="IPR025948">
    <property type="entry name" value="HTH-like_dom"/>
</dbReference>
<dbReference type="NCBIfam" id="NF033516">
    <property type="entry name" value="transpos_IS3"/>
    <property type="match status" value="1"/>
</dbReference>
<gene>
    <name evidence="3" type="ORF">P5G59_11225</name>
</gene>
<organism evidence="3 4">
    <name type="scientific">Leifsonia virtsii</name>
    <dbReference type="NCBI Taxonomy" id="3035915"/>
    <lineage>
        <taxon>Bacteria</taxon>
        <taxon>Bacillati</taxon>
        <taxon>Actinomycetota</taxon>
        <taxon>Actinomycetes</taxon>
        <taxon>Micrococcales</taxon>
        <taxon>Microbacteriaceae</taxon>
        <taxon>Leifsonia</taxon>
    </lineage>
</organism>
<evidence type="ECO:0000256" key="1">
    <source>
        <dbReference type="ARBA" id="ARBA00002286"/>
    </source>
</evidence>
<dbReference type="InterPro" id="IPR050900">
    <property type="entry name" value="Transposase_IS3/IS150/IS904"/>
</dbReference>
<dbReference type="InterPro" id="IPR048020">
    <property type="entry name" value="Transpos_IS3"/>
</dbReference>
<feature type="domain" description="Integrase catalytic" evidence="2">
    <location>
        <begin position="118"/>
        <end position="258"/>
    </location>
</feature>
<evidence type="ECO:0000313" key="3">
    <source>
        <dbReference type="EMBL" id="MDN4597714.1"/>
    </source>
</evidence>
<dbReference type="InterPro" id="IPR036397">
    <property type="entry name" value="RNaseH_sf"/>
</dbReference>
<evidence type="ECO:0000313" key="4">
    <source>
        <dbReference type="Proteomes" id="UP001174210"/>
    </source>
</evidence>
<comment type="caution">
    <text evidence="3">The sequence shown here is derived from an EMBL/GenBank/DDBJ whole genome shotgun (WGS) entry which is preliminary data.</text>
</comment>
<dbReference type="Gene3D" id="3.30.420.10">
    <property type="entry name" value="Ribonuclease H-like superfamily/Ribonuclease H"/>
    <property type="match status" value="1"/>
</dbReference>
<sequence>MTTENPKRFKVATVSRLLGVSRSGYYTWAKHHVSARKARDEEIAAVIGRLRSEKGAFFHTYGSPRMHAELRMGHGFRIGRKRVERIMRERGWAGAVKRKFRFRANPATSEDKVNRNFHVPGPNRLWLGDITEHHTAEGKVYCAVVLDAYSRLAIGWSIGSRMTADLVVDALQMARWRRFGVRGAIMHSDHGSQYTSWAFTSRVHEAGLIASMGSVGDCYDNAMMESFWSGMQIELLDSQPWATRRQLGTAMFSWIEAW</sequence>
<dbReference type="PANTHER" id="PTHR46889:SF4">
    <property type="entry name" value="TRANSPOSASE INSO FOR INSERTION SEQUENCE ELEMENT IS911B-RELATED"/>
    <property type="match status" value="1"/>
</dbReference>
<protein>
    <submittedName>
        <fullName evidence="3">IS3 family transposase</fullName>
    </submittedName>
</protein>
<reference evidence="3" key="1">
    <citation type="submission" date="2023-03" db="EMBL/GenBank/DDBJ databases">
        <title>MT1 and MT2 Draft Genomes of Novel Species.</title>
        <authorList>
            <person name="Venkateswaran K."/>
        </authorList>
    </citation>
    <scope>NUCLEOTIDE SEQUENCE</scope>
    <source>
        <strain evidence="3">F6_8S_P_1A</strain>
    </source>
</reference>
<keyword evidence="4" id="KW-1185">Reference proteome</keyword>